<proteinExistence type="predicted"/>
<evidence type="ECO:0000313" key="2">
    <source>
        <dbReference type="EMBL" id="MCM2372532.1"/>
    </source>
</evidence>
<organism evidence="2 3">
    <name type="scientific">Aporhodopirellula aestuarii</name>
    <dbReference type="NCBI Taxonomy" id="2950107"/>
    <lineage>
        <taxon>Bacteria</taxon>
        <taxon>Pseudomonadati</taxon>
        <taxon>Planctomycetota</taxon>
        <taxon>Planctomycetia</taxon>
        <taxon>Pirellulales</taxon>
        <taxon>Pirellulaceae</taxon>
        <taxon>Aporhodopirellula</taxon>
    </lineage>
</organism>
<sequence>MLRRQSLLFKMTLLTLLVTRASSANDQTELEKQQSAPKALVMMTQGESKELQFCWDEGTGRAPVVLLSSKPMSPEEVTQKVAQENTRYESGGLSIEFNEDRSSDLQAALYQTGKFTGRQSDGSYKHVTVVAVRLVTRADAVPGAHSVLVQVVSGTGRSMRLVGEFRVLVRE</sequence>
<dbReference type="Proteomes" id="UP001202961">
    <property type="component" value="Unassembled WGS sequence"/>
</dbReference>
<protein>
    <submittedName>
        <fullName evidence="2">Uncharacterized protein</fullName>
    </submittedName>
</protein>
<feature type="signal peptide" evidence="1">
    <location>
        <begin position="1"/>
        <end position="24"/>
    </location>
</feature>
<dbReference type="EMBL" id="JAMQBK010000047">
    <property type="protein sequence ID" value="MCM2372532.1"/>
    <property type="molecule type" value="Genomic_DNA"/>
</dbReference>
<evidence type="ECO:0000256" key="1">
    <source>
        <dbReference type="SAM" id="SignalP"/>
    </source>
</evidence>
<keyword evidence="1" id="KW-0732">Signal</keyword>
<keyword evidence="3" id="KW-1185">Reference proteome</keyword>
<dbReference type="RefSeq" id="WP_250930165.1">
    <property type="nucleotide sequence ID" value="NZ_JAMQBK010000047.1"/>
</dbReference>
<reference evidence="2 3" key="1">
    <citation type="journal article" date="2022" name="Syst. Appl. Microbiol.">
        <title>Rhodopirellula aestuarii sp. nov., a novel member of the genus Rhodopirellula isolated from brackish sediments collected in the Tagus River estuary, Portugal.</title>
        <authorList>
            <person name="Vitorino I.R."/>
            <person name="Klimek D."/>
            <person name="Calusinska M."/>
            <person name="Lobo-da-Cunha A."/>
            <person name="Vasconcelos V."/>
            <person name="Lage O.M."/>
        </authorList>
    </citation>
    <scope>NUCLEOTIDE SEQUENCE [LARGE SCALE GENOMIC DNA]</scope>
    <source>
        <strain evidence="2 3">ICT_H3.1</strain>
    </source>
</reference>
<evidence type="ECO:0000313" key="3">
    <source>
        <dbReference type="Proteomes" id="UP001202961"/>
    </source>
</evidence>
<accession>A0ABT0U6G6</accession>
<comment type="caution">
    <text evidence="2">The sequence shown here is derived from an EMBL/GenBank/DDBJ whole genome shotgun (WGS) entry which is preliminary data.</text>
</comment>
<feature type="chain" id="PRO_5046780780" evidence="1">
    <location>
        <begin position="25"/>
        <end position="171"/>
    </location>
</feature>
<name>A0ABT0U6G6_9BACT</name>
<gene>
    <name evidence="2" type="ORF">NB063_18130</name>
</gene>